<evidence type="ECO:0000256" key="8">
    <source>
        <dbReference type="SAM" id="Phobius"/>
    </source>
</evidence>
<keyword evidence="8" id="KW-0472">Membrane</keyword>
<feature type="transmembrane region" description="Helical" evidence="8">
    <location>
        <begin position="83"/>
        <end position="102"/>
    </location>
</feature>
<keyword evidence="4" id="KW-0677">Repeat</keyword>
<evidence type="ECO:0000313" key="10">
    <source>
        <dbReference type="EMBL" id="RXH38110.1"/>
    </source>
</evidence>
<gene>
    <name evidence="10" type="primary">napH</name>
    <name evidence="10" type="ORF">XH99_02380</name>
</gene>
<evidence type="ECO:0000256" key="6">
    <source>
        <dbReference type="ARBA" id="ARBA00023004"/>
    </source>
</evidence>
<keyword evidence="2" id="KW-0004">4Fe-4S</keyword>
<dbReference type="OrthoDB" id="9806398at2"/>
<dbReference type="GO" id="GO:0051539">
    <property type="term" value="F:4 iron, 4 sulfur cluster binding"/>
    <property type="evidence" value="ECO:0007669"/>
    <property type="project" value="UniProtKB-KW"/>
</dbReference>
<evidence type="ECO:0000256" key="2">
    <source>
        <dbReference type="ARBA" id="ARBA00022485"/>
    </source>
</evidence>
<dbReference type="GO" id="GO:0005886">
    <property type="term" value="C:plasma membrane"/>
    <property type="evidence" value="ECO:0007669"/>
    <property type="project" value="TreeGrafter"/>
</dbReference>
<dbReference type="Pfam" id="PF12801">
    <property type="entry name" value="Fer4_5"/>
    <property type="match status" value="2"/>
</dbReference>
<evidence type="ECO:0000256" key="3">
    <source>
        <dbReference type="ARBA" id="ARBA00022723"/>
    </source>
</evidence>
<dbReference type="EMBL" id="LBJQ01000006">
    <property type="protein sequence ID" value="RXH38110.1"/>
    <property type="molecule type" value="Genomic_DNA"/>
</dbReference>
<dbReference type="GO" id="GO:0046872">
    <property type="term" value="F:metal ion binding"/>
    <property type="evidence" value="ECO:0007669"/>
    <property type="project" value="UniProtKB-KW"/>
</dbReference>
<protein>
    <submittedName>
        <fullName evidence="10">Quinol dehydrogenase</fullName>
    </submittedName>
</protein>
<comment type="caution">
    <text evidence="10">The sequence shown here is derived from an EMBL/GenBank/DDBJ whole genome shotgun (WGS) entry which is preliminary data.</text>
</comment>
<evidence type="ECO:0000256" key="1">
    <source>
        <dbReference type="ARBA" id="ARBA00022448"/>
    </source>
</evidence>
<dbReference type="PROSITE" id="PS51379">
    <property type="entry name" value="4FE4S_FER_2"/>
    <property type="match status" value="2"/>
</dbReference>
<dbReference type="RefSeq" id="WP_128916389.1">
    <property type="nucleotide sequence ID" value="NZ_LBJC01000028.1"/>
</dbReference>
<feature type="transmembrane region" description="Helical" evidence="8">
    <location>
        <begin position="36"/>
        <end position="53"/>
    </location>
</feature>
<keyword evidence="3" id="KW-0479">Metal-binding</keyword>
<feature type="transmembrane region" description="Helical" evidence="8">
    <location>
        <begin position="142"/>
        <end position="160"/>
    </location>
</feature>
<dbReference type="SUPFAM" id="SSF54862">
    <property type="entry name" value="4Fe-4S ferredoxins"/>
    <property type="match status" value="1"/>
</dbReference>
<feature type="domain" description="4Fe-4S ferredoxin-type" evidence="9">
    <location>
        <begin position="256"/>
        <end position="285"/>
    </location>
</feature>
<dbReference type="AlphaFoldDB" id="A0A4Q0SHW3"/>
<evidence type="ECO:0000313" key="11">
    <source>
        <dbReference type="Proteomes" id="UP000289546"/>
    </source>
</evidence>
<keyword evidence="6" id="KW-0408">Iron</keyword>
<evidence type="ECO:0000256" key="5">
    <source>
        <dbReference type="ARBA" id="ARBA00022982"/>
    </source>
</evidence>
<reference evidence="10 11" key="1">
    <citation type="submission" date="2015-04" db="EMBL/GenBank/DDBJ databases">
        <title>Comparative genomics of rhizobia nodulating Arachis hypogaea in China.</title>
        <authorList>
            <person name="Li Y."/>
        </authorList>
    </citation>
    <scope>NUCLEOTIDE SEQUENCE [LARGE SCALE GENOMIC DNA]</scope>
    <source>
        <strain evidence="10 11">CCBAU 51757</strain>
    </source>
</reference>
<dbReference type="PANTHER" id="PTHR30176">
    <property type="entry name" value="FERREDOXIN-TYPE PROTEIN NAPH"/>
    <property type="match status" value="1"/>
</dbReference>
<sequence length="318" mass="34053">MTAKARPKARPYVDARAQKGLWAASRFLVLRRASQLFFLALFLSGPFLGVWIAKGTLASSMTLGTLPLTDPFVFLQSLAARHWPEGLSVIGAAIVLAAYLLLGGRTYCSWICPINPATDLAAWLRRRLNITFTAKIRPDLRLYFVGAVLAASVLSGSIAWELINPVTALHRALVFGLWFGAGGTAAIFVFDLLVARHGWCGHLCPVGAFYGQIGKVALLRVTADNRAACNDCMDCFAVCPEPHVIGPALRGERSGATPVITAGDCTVCGACIDVCSKQVFHLGLRGRNAVRPDPSMTAPSPVARVVSSQPAVLERDLP</sequence>
<dbReference type="NCBIfam" id="NF007013">
    <property type="entry name" value="PRK09477.1"/>
    <property type="match status" value="1"/>
</dbReference>
<feature type="domain" description="4Fe-4S ferredoxin-type" evidence="9">
    <location>
        <begin position="219"/>
        <end position="250"/>
    </location>
</feature>
<keyword evidence="8" id="KW-1133">Transmembrane helix</keyword>
<evidence type="ECO:0000256" key="7">
    <source>
        <dbReference type="ARBA" id="ARBA00023014"/>
    </source>
</evidence>
<dbReference type="InterPro" id="IPR017896">
    <property type="entry name" value="4Fe4S_Fe-S-bd"/>
</dbReference>
<keyword evidence="11" id="KW-1185">Reference proteome</keyword>
<dbReference type="InterPro" id="IPR011886">
    <property type="entry name" value="NapH_MauN"/>
</dbReference>
<keyword evidence="1" id="KW-0813">Transport</keyword>
<dbReference type="Pfam" id="PF12838">
    <property type="entry name" value="Fer4_7"/>
    <property type="match status" value="1"/>
</dbReference>
<name>A0A4Q0SHW3_9BRAD</name>
<keyword evidence="8" id="KW-0812">Transmembrane</keyword>
<keyword evidence="5" id="KW-0249">Electron transport</keyword>
<organism evidence="10 11">
    <name type="scientific">Bradyrhizobium nanningense</name>
    <dbReference type="NCBI Taxonomy" id="1325118"/>
    <lineage>
        <taxon>Bacteria</taxon>
        <taxon>Pseudomonadati</taxon>
        <taxon>Pseudomonadota</taxon>
        <taxon>Alphaproteobacteria</taxon>
        <taxon>Hyphomicrobiales</taxon>
        <taxon>Nitrobacteraceae</taxon>
        <taxon>Bradyrhizobium</taxon>
    </lineage>
</organism>
<dbReference type="InterPro" id="IPR051684">
    <property type="entry name" value="Electron_Trans/Redox"/>
</dbReference>
<feature type="transmembrane region" description="Helical" evidence="8">
    <location>
        <begin position="172"/>
        <end position="194"/>
    </location>
</feature>
<proteinExistence type="predicted"/>
<dbReference type="InterPro" id="IPR017900">
    <property type="entry name" value="4Fe4S_Fe_S_CS"/>
</dbReference>
<dbReference type="PANTHER" id="PTHR30176:SF3">
    <property type="entry name" value="FERREDOXIN-TYPE PROTEIN NAPH"/>
    <property type="match status" value="1"/>
</dbReference>
<dbReference type="NCBIfam" id="TIGR02163">
    <property type="entry name" value="napH"/>
    <property type="match status" value="1"/>
</dbReference>
<accession>A0A4Q0SHW3</accession>
<dbReference type="PROSITE" id="PS00198">
    <property type="entry name" value="4FE4S_FER_1"/>
    <property type="match status" value="1"/>
</dbReference>
<evidence type="ECO:0000259" key="9">
    <source>
        <dbReference type="PROSITE" id="PS51379"/>
    </source>
</evidence>
<dbReference type="Proteomes" id="UP000289546">
    <property type="component" value="Unassembled WGS sequence"/>
</dbReference>
<evidence type="ECO:0000256" key="4">
    <source>
        <dbReference type="ARBA" id="ARBA00022737"/>
    </source>
</evidence>
<keyword evidence="7" id="KW-0411">Iron-sulfur</keyword>